<dbReference type="Proteomes" id="UP000076761">
    <property type="component" value="Unassembled WGS sequence"/>
</dbReference>
<protein>
    <recommendedName>
        <fullName evidence="3">F-box domain-containing protein</fullName>
    </recommendedName>
</protein>
<dbReference type="InParanoid" id="A0A165UYM4"/>
<keyword evidence="2" id="KW-1185">Reference proteome</keyword>
<dbReference type="STRING" id="1314782.A0A165UYM4"/>
<name>A0A165UYM4_9AGAM</name>
<dbReference type="Gene3D" id="3.80.10.10">
    <property type="entry name" value="Ribonuclease Inhibitor"/>
    <property type="match status" value="1"/>
</dbReference>
<evidence type="ECO:0008006" key="3">
    <source>
        <dbReference type="Google" id="ProtNLM"/>
    </source>
</evidence>
<dbReference type="OrthoDB" id="2631350at2759"/>
<organism evidence="1 2">
    <name type="scientific">Neolentinus lepideus HHB14362 ss-1</name>
    <dbReference type="NCBI Taxonomy" id="1314782"/>
    <lineage>
        <taxon>Eukaryota</taxon>
        <taxon>Fungi</taxon>
        <taxon>Dikarya</taxon>
        <taxon>Basidiomycota</taxon>
        <taxon>Agaricomycotina</taxon>
        <taxon>Agaricomycetes</taxon>
        <taxon>Gloeophyllales</taxon>
        <taxon>Gloeophyllaceae</taxon>
        <taxon>Neolentinus</taxon>
    </lineage>
</organism>
<evidence type="ECO:0000313" key="1">
    <source>
        <dbReference type="EMBL" id="KZT28892.1"/>
    </source>
</evidence>
<dbReference type="AlphaFoldDB" id="A0A165UYM4"/>
<reference evidence="1 2" key="1">
    <citation type="journal article" date="2016" name="Mol. Biol. Evol.">
        <title>Comparative Genomics of Early-Diverging Mushroom-Forming Fungi Provides Insights into the Origins of Lignocellulose Decay Capabilities.</title>
        <authorList>
            <person name="Nagy L.G."/>
            <person name="Riley R."/>
            <person name="Tritt A."/>
            <person name="Adam C."/>
            <person name="Daum C."/>
            <person name="Floudas D."/>
            <person name="Sun H."/>
            <person name="Yadav J.S."/>
            <person name="Pangilinan J."/>
            <person name="Larsson K.H."/>
            <person name="Matsuura K."/>
            <person name="Barry K."/>
            <person name="Labutti K."/>
            <person name="Kuo R."/>
            <person name="Ohm R.A."/>
            <person name="Bhattacharya S.S."/>
            <person name="Shirouzu T."/>
            <person name="Yoshinaga Y."/>
            <person name="Martin F.M."/>
            <person name="Grigoriev I.V."/>
            <person name="Hibbett D.S."/>
        </authorList>
    </citation>
    <scope>NUCLEOTIDE SEQUENCE [LARGE SCALE GENOMIC DNA]</scope>
    <source>
        <strain evidence="1 2">HHB14362 ss-1</strain>
    </source>
</reference>
<gene>
    <name evidence="1" type="ORF">NEOLEDRAFT_1167351</name>
</gene>
<dbReference type="InterPro" id="IPR032675">
    <property type="entry name" value="LRR_dom_sf"/>
</dbReference>
<evidence type="ECO:0000313" key="2">
    <source>
        <dbReference type="Proteomes" id="UP000076761"/>
    </source>
</evidence>
<proteinExistence type="predicted"/>
<accession>A0A165UYM4</accession>
<dbReference type="EMBL" id="KV425556">
    <property type="protein sequence ID" value="KZT28892.1"/>
    <property type="molecule type" value="Genomic_DNA"/>
</dbReference>
<dbReference type="SUPFAM" id="SSF52047">
    <property type="entry name" value="RNI-like"/>
    <property type="match status" value="1"/>
</dbReference>
<sequence>MHPALAIPEILGEIFLTHMAVQIPTETSFITLNQGPEARWLFQKSPESGNLRALRRNLLNASLTCRVFAALALDGLWRYMDSIFPLLCCLSNFQFDTVSQSYIISGEITSQDWMAFDNYARRIHWISYCAGRDISQSVFEYLGQHRGSCILPNLRVFQLQDVPRPPRGAEIYLFAPPTLKIADIFQFHPIGHAAEQILHQFLIQITKYCPGLRHLRVSAHLSEICLQYVSMLSDLRILEFGGRYGPSRLGDTSVTETNFLVTYTMNNLVLLCMDVHGDQFTVSPTVIQELSRLESIELSGPISPIISILQNLPKHRIHYIKLTLDPETDQVIGGSSLHHSLFSELNFPALRVLEVVSCYDDSEDAPILTRDILLTLLECNRLERVLINFDNISDVYTEDEDLRRMALAWPNLTRLEFGYCLYGRYPASPTVFALEHFARHCPRLIHVTINADTNVQIPDCPPAYSHGLRSVYLHSPRRRAGDKDNMQPLARYLDSLFPRLKIPDRDMGERWNAIFECIASSQAARRRDVLGDELVDSHSSS</sequence>